<dbReference type="PANTHER" id="PTHR43777:SF1">
    <property type="entry name" value="MOLYBDENUM COFACTOR CYTIDYLYLTRANSFERASE"/>
    <property type="match status" value="1"/>
</dbReference>
<name>A0A266Q9Z5_9GAMM</name>
<dbReference type="Proteomes" id="UP000216101">
    <property type="component" value="Unassembled WGS sequence"/>
</dbReference>
<gene>
    <name evidence="3" type="ORF">CBP51_06555</name>
</gene>
<accession>A0A266Q9Z5</accession>
<feature type="domain" description="MobA-like NTP transferase" evidence="2">
    <location>
        <begin position="35"/>
        <end position="201"/>
    </location>
</feature>
<protein>
    <recommendedName>
        <fullName evidence="2">MobA-like NTP transferase domain-containing protein</fullName>
    </recommendedName>
</protein>
<dbReference type="AlphaFoldDB" id="A0A266Q9Z5"/>
<evidence type="ECO:0000313" key="4">
    <source>
        <dbReference type="Proteomes" id="UP000216101"/>
    </source>
</evidence>
<reference evidence="4" key="1">
    <citation type="submission" date="2017-05" db="EMBL/GenBank/DDBJ databases">
        <authorList>
            <person name="Barney B.M."/>
        </authorList>
    </citation>
    <scope>NUCLEOTIDE SEQUENCE [LARGE SCALE GENOMIC DNA]</scope>
    <source>
        <strain evidence="4">PSBB022</strain>
    </source>
</reference>
<dbReference type="InterPro" id="IPR029044">
    <property type="entry name" value="Nucleotide-diphossugar_trans"/>
</dbReference>
<dbReference type="PANTHER" id="PTHR43777">
    <property type="entry name" value="MOLYBDENUM COFACTOR CYTIDYLYLTRANSFERASE"/>
    <property type="match status" value="1"/>
</dbReference>
<proteinExistence type="predicted"/>
<evidence type="ECO:0000259" key="2">
    <source>
        <dbReference type="Pfam" id="PF12804"/>
    </source>
</evidence>
<dbReference type="GO" id="GO:0016779">
    <property type="term" value="F:nucleotidyltransferase activity"/>
    <property type="evidence" value="ECO:0007669"/>
    <property type="project" value="UniProtKB-ARBA"/>
</dbReference>
<keyword evidence="4" id="KW-1185">Reference proteome</keyword>
<dbReference type="Pfam" id="PF12804">
    <property type="entry name" value="NTP_transf_3"/>
    <property type="match status" value="1"/>
</dbReference>
<dbReference type="SUPFAM" id="SSF53448">
    <property type="entry name" value="Nucleotide-diphospho-sugar transferases"/>
    <property type="match status" value="1"/>
</dbReference>
<evidence type="ECO:0000313" key="3">
    <source>
        <dbReference type="EMBL" id="OZY86672.1"/>
    </source>
</evidence>
<organism evidence="3 4">
    <name type="scientific">Cellvibrio mixtus</name>
    <dbReference type="NCBI Taxonomy" id="39650"/>
    <lineage>
        <taxon>Bacteria</taxon>
        <taxon>Pseudomonadati</taxon>
        <taxon>Pseudomonadota</taxon>
        <taxon>Gammaproteobacteria</taxon>
        <taxon>Cellvibrionales</taxon>
        <taxon>Cellvibrionaceae</taxon>
        <taxon>Cellvibrio</taxon>
    </lineage>
</organism>
<keyword evidence="1" id="KW-0460">Magnesium</keyword>
<comment type="caution">
    <text evidence="3">The sequence shown here is derived from an EMBL/GenBank/DDBJ whole genome shotgun (WGS) entry which is preliminary data.</text>
</comment>
<evidence type="ECO:0000256" key="1">
    <source>
        <dbReference type="ARBA" id="ARBA00022842"/>
    </source>
</evidence>
<dbReference type="CDD" id="cd04182">
    <property type="entry name" value="GT_2_like_f"/>
    <property type="match status" value="1"/>
</dbReference>
<dbReference type="EMBL" id="NHNI01000001">
    <property type="protein sequence ID" value="OZY86672.1"/>
    <property type="molecule type" value="Genomic_DNA"/>
</dbReference>
<dbReference type="Gene3D" id="3.90.550.10">
    <property type="entry name" value="Spore Coat Polysaccharide Biosynthesis Protein SpsA, Chain A"/>
    <property type="match status" value="1"/>
</dbReference>
<sequence>MQRAILCLYSTALSVHQSAGAHMNNINNQPQRLDCLILAAGSASRFGGCKQLADWRGQPLLAATIAAACELAPERILVVGGAFYPQLLQALPRLNALANRATAIELLEYPAWNLGMGNSLAFAIKELQNSNPVLVLLGDQPLVSAQDLHNLYHHWCVNPERIACASFANTSGVPAIFPAHFKARLYECRGDRGAKSVLMRYSNQVVPVAMPSAEFDVDTPADLSKYLKKAI</sequence>
<dbReference type="InterPro" id="IPR025877">
    <property type="entry name" value="MobA-like_NTP_Trfase"/>
</dbReference>